<proteinExistence type="predicted"/>
<dbReference type="CDD" id="cd11586">
    <property type="entry name" value="VbhA_like"/>
    <property type="match status" value="1"/>
</dbReference>
<reference evidence="2 3" key="1">
    <citation type="submission" date="2021-05" db="EMBL/GenBank/DDBJ databases">
        <title>Description of Cellulomonas sp. DKR-3 sp. nov.</title>
        <authorList>
            <person name="Dahal R.H."/>
            <person name="Chaudhary D.K."/>
        </authorList>
    </citation>
    <scope>NUCLEOTIDE SEQUENCE [LARGE SCALE GENOMIC DNA]</scope>
    <source>
        <strain evidence="2 3">DKR-3</strain>
    </source>
</reference>
<evidence type="ECO:0000259" key="1">
    <source>
        <dbReference type="Pfam" id="PF18495"/>
    </source>
</evidence>
<dbReference type="Proteomes" id="UP000722125">
    <property type="component" value="Unassembled WGS sequence"/>
</dbReference>
<dbReference type="Pfam" id="PF18495">
    <property type="entry name" value="VbhA"/>
    <property type="match status" value="1"/>
</dbReference>
<keyword evidence="3" id="KW-1185">Reference proteome</keyword>
<gene>
    <name evidence="2" type="ORF">KIN34_06320</name>
</gene>
<dbReference type="EMBL" id="JAHBOH010000001">
    <property type="protein sequence ID" value="MBT0993901.1"/>
    <property type="molecule type" value="Genomic_DNA"/>
</dbReference>
<organism evidence="2 3">
    <name type="scientific">Cellulomonas fulva</name>
    <dbReference type="NCBI Taxonomy" id="2835530"/>
    <lineage>
        <taxon>Bacteria</taxon>
        <taxon>Bacillati</taxon>
        <taxon>Actinomycetota</taxon>
        <taxon>Actinomycetes</taxon>
        <taxon>Micrococcales</taxon>
        <taxon>Cellulomonadaceae</taxon>
        <taxon>Cellulomonas</taxon>
    </lineage>
</organism>
<evidence type="ECO:0000313" key="2">
    <source>
        <dbReference type="EMBL" id="MBT0993901.1"/>
    </source>
</evidence>
<sequence>MSTPDQAERARIAAGALASARLAGHEPDPELEAMCAAWVAGEITLDDLQTWIDQQYPTDSQETR</sequence>
<comment type="caution">
    <text evidence="2">The sequence shown here is derived from an EMBL/GenBank/DDBJ whole genome shotgun (WGS) entry which is preliminary data.</text>
</comment>
<evidence type="ECO:0000313" key="3">
    <source>
        <dbReference type="Proteomes" id="UP000722125"/>
    </source>
</evidence>
<dbReference type="InterPro" id="IPR043038">
    <property type="entry name" value="VbhA_sf"/>
</dbReference>
<dbReference type="InterPro" id="IPR033788">
    <property type="entry name" value="VbhA-like"/>
</dbReference>
<protein>
    <submittedName>
        <fullName evidence="2">Antitoxin VbhA family protein</fullName>
    </submittedName>
</protein>
<name>A0ABS5TXP6_9CELL</name>
<dbReference type="InterPro" id="IPR041535">
    <property type="entry name" value="VbhA"/>
</dbReference>
<accession>A0ABS5TXP6</accession>
<dbReference type="Gene3D" id="1.10.8.1050">
    <property type="entry name" value="Antitoxin VbhA-like"/>
    <property type="match status" value="1"/>
</dbReference>
<feature type="domain" description="Antitoxin VbhA" evidence="1">
    <location>
        <begin position="9"/>
        <end position="49"/>
    </location>
</feature>